<feature type="domain" description="Inner membrane component" evidence="2">
    <location>
        <begin position="69"/>
        <end position="119"/>
    </location>
</feature>
<dbReference type="eggNOG" id="COG3304">
    <property type="taxonomic scope" value="Bacteria"/>
</dbReference>
<dbReference type="NCBIfam" id="NF008740">
    <property type="entry name" value="PRK11770.1-2"/>
    <property type="match status" value="1"/>
</dbReference>
<dbReference type="PANTHER" id="PTHR42903">
    <property type="entry name" value="INNER MEMBRANE PROTEIN YCCF"/>
    <property type="match status" value="1"/>
</dbReference>
<dbReference type="RefSeq" id="WP_012831577.1">
    <property type="nucleotide sequence ID" value="NC_013440.1"/>
</dbReference>
<evidence type="ECO:0000313" key="4">
    <source>
        <dbReference type="Proteomes" id="UP000001880"/>
    </source>
</evidence>
<reference evidence="3 4" key="1">
    <citation type="journal article" date="2010" name="Stand. Genomic Sci.">
        <title>Complete genome sequence of Haliangium ochraceum type strain (SMP-2).</title>
        <authorList>
            <consortium name="US DOE Joint Genome Institute (JGI-PGF)"/>
            <person name="Ivanova N."/>
            <person name="Daum C."/>
            <person name="Lang E."/>
            <person name="Abt B."/>
            <person name="Kopitz M."/>
            <person name="Saunders E."/>
            <person name="Lapidus A."/>
            <person name="Lucas S."/>
            <person name="Glavina Del Rio T."/>
            <person name="Nolan M."/>
            <person name="Tice H."/>
            <person name="Copeland A."/>
            <person name="Cheng J.F."/>
            <person name="Chen F."/>
            <person name="Bruce D."/>
            <person name="Goodwin L."/>
            <person name="Pitluck S."/>
            <person name="Mavromatis K."/>
            <person name="Pati A."/>
            <person name="Mikhailova N."/>
            <person name="Chen A."/>
            <person name="Palaniappan K."/>
            <person name="Land M."/>
            <person name="Hauser L."/>
            <person name="Chang Y.J."/>
            <person name="Jeffries C.D."/>
            <person name="Detter J.C."/>
            <person name="Brettin T."/>
            <person name="Rohde M."/>
            <person name="Goker M."/>
            <person name="Bristow J."/>
            <person name="Markowitz V."/>
            <person name="Eisen J.A."/>
            <person name="Hugenholtz P."/>
            <person name="Kyrpides N.C."/>
            <person name="Klenk H.P."/>
        </authorList>
    </citation>
    <scope>NUCLEOTIDE SEQUENCE [LARGE SCALE GENOMIC DNA]</scope>
    <source>
        <strain evidence="4">DSM 14365 / CIP 107738 / JCM 11303 / AJ 13395 / SMP-2</strain>
    </source>
</reference>
<organism evidence="3 4">
    <name type="scientific">Haliangium ochraceum (strain DSM 14365 / JCM 11303 / SMP-2)</name>
    <dbReference type="NCBI Taxonomy" id="502025"/>
    <lineage>
        <taxon>Bacteria</taxon>
        <taxon>Pseudomonadati</taxon>
        <taxon>Myxococcota</taxon>
        <taxon>Polyangia</taxon>
        <taxon>Haliangiales</taxon>
        <taxon>Kofleriaceae</taxon>
        <taxon>Haliangium</taxon>
    </lineage>
</organism>
<evidence type="ECO:0000313" key="3">
    <source>
        <dbReference type="EMBL" id="ACY18985.1"/>
    </source>
</evidence>
<keyword evidence="1" id="KW-0472">Membrane</keyword>
<dbReference type="PANTHER" id="PTHR42903:SF1">
    <property type="entry name" value="INNER MEMBRANE PROTEIN YCCF"/>
    <property type="match status" value="1"/>
</dbReference>
<dbReference type="PIRSF" id="PIRSF028777">
    <property type="entry name" value="UCP028777"/>
    <property type="match status" value="1"/>
</dbReference>
<dbReference type="InterPro" id="IPR005185">
    <property type="entry name" value="YccF"/>
</dbReference>
<feature type="transmembrane region" description="Helical" evidence="1">
    <location>
        <begin position="7"/>
        <end position="34"/>
    </location>
</feature>
<dbReference type="InterPro" id="IPR052937">
    <property type="entry name" value="Inner_membrane_protein"/>
</dbReference>
<sequence>MRLIGNILWIVLFGGLITCLEYLLIGLVLCLTIVGMPFGLQCFKFAGLALLPFGRQIVHGHTRGPMSPVLNFFWLIFAGIWIALTHLGFALAAALTIIGVPFAIQHLKLARLGLLPFGREIR</sequence>
<keyword evidence="1" id="KW-1133">Transmembrane helix</keyword>
<accession>D0LQH6</accession>
<dbReference type="Proteomes" id="UP000001880">
    <property type="component" value="Chromosome"/>
</dbReference>
<dbReference type="InterPro" id="IPR031308">
    <property type="entry name" value="UCP028777"/>
</dbReference>
<proteinExistence type="predicted"/>
<feature type="domain" description="Inner membrane component" evidence="2">
    <location>
        <begin position="4"/>
        <end position="55"/>
    </location>
</feature>
<evidence type="ECO:0000256" key="1">
    <source>
        <dbReference type="SAM" id="Phobius"/>
    </source>
</evidence>
<keyword evidence="1" id="KW-0812">Transmembrane</keyword>
<dbReference type="AlphaFoldDB" id="D0LQH6"/>
<feature type="transmembrane region" description="Helical" evidence="1">
    <location>
        <begin position="72"/>
        <end position="104"/>
    </location>
</feature>
<dbReference type="EMBL" id="CP001804">
    <property type="protein sequence ID" value="ACY18985.1"/>
    <property type="molecule type" value="Genomic_DNA"/>
</dbReference>
<dbReference type="Pfam" id="PF03733">
    <property type="entry name" value="YccF"/>
    <property type="match status" value="2"/>
</dbReference>
<dbReference type="STRING" id="502025.Hoch_6516"/>
<protein>
    <recommendedName>
        <fullName evidence="2">Inner membrane component domain-containing protein</fullName>
    </recommendedName>
</protein>
<dbReference type="OrthoDB" id="3238663at2"/>
<keyword evidence="4" id="KW-1185">Reference proteome</keyword>
<gene>
    <name evidence="3" type="ordered locus">Hoch_6516</name>
</gene>
<evidence type="ECO:0000259" key="2">
    <source>
        <dbReference type="Pfam" id="PF03733"/>
    </source>
</evidence>
<dbReference type="GO" id="GO:0005886">
    <property type="term" value="C:plasma membrane"/>
    <property type="evidence" value="ECO:0007669"/>
    <property type="project" value="TreeGrafter"/>
</dbReference>
<dbReference type="KEGG" id="hoh:Hoch_6516"/>
<name>D0LQH6_HALO1</name>
<dbReference type="HOGENOM" id="CLU_120384_2_0_7"/>